<dbReference type="RefSeq" id="WP_065990329.1">
    <property type="nucleotide sequence ID" value="NZ_MDEN01000065.1"/>
</dbReference>
<evidence type="ECO:0000259" key="6">
    <source>
        <dbReference type="PROSITE" id="PS50949"/>
    </source>
</evidence>
<dbReference type="InterPro" id="IPR036390">
    <property type="entry name" value="WH_DNA-bd_sf"/>
</dbReference>
<dbReference type="GO" id="GO:0003677">
    <property type="term" value="F:DNA binding"/>
    <property type="evidence" value="ECO:0007669"/>
    <property type="project" value="UniProtKB-KW"/>
</dbReference>
<dbReference type="Gene3D" id="1.10.10.10">
    <property type="entry name" value="Winged helix-like DNA-binding domain superfamily/Winged helix DNA-binding domain"/>
    <property type="match status" value="1"/>
</dbReference>
<dbReference type="InterPro" id="IPR036388">
    <property type="entry name" value="WH-like_DNA-bd_sf"/>
</dbReference>
<dbReference type="AlphaFoldDB" id="A0A1C2DR32"/>
<evidence type="ECO:0000313" key="7">
    <source>
        <dbReference type="EMBL" id="OCX17219.1"/>
    </source>
</evidence>
<dbReference type="Pfam" id="PF00155">
    <property type="entry name" value="Aminotran_1_2"/>
    <property type="match status" value="1"/>
</dbReference>
<keyword evidence="2" id="KW-0663">Pyridoxal phosphate</keyword>
<protein>
    <submittedName>
        <fullName evidence="7">GntR family transcriptional regulator</fullName>
    </submittedName>
</protein>
<evidence type="ECO:0000256" key="4">
    <source>
        <dbReference type="ARBA" id="ARBA00023125"/>
    </source>
</evidence>
<dbReference type="OrthoDB" id="7016788at2"/>
<dbReference type="InterPro" id="IPR015421">
    <property type="entry name" value="PyrdxlP-dep_Trfase_major"/>
</dbReference>
<dbReference type="Gene3D" id="3.40.640.10">
    <property type="entry name" value="Type I PLP-dependent aspartate aminotransferase-like (Major domain)"/>
    <property type="match status" value="1"/>
</dbReference>
<organism evidence="7 8">
    <name type="scientific">Pseudomonas graminis</name>
    <dbReference type="NCBI Taxonomy" id="158627"/>
    <lineage>
        <taxon>Bacteria</taxon>
        <taxon>Pseudomonadati</taxon>
        <taxon>Pseudomonadota</taxon>
        <taxon>Gammaproteobacteria</taxon>
        <taxon>Pseudomonadales</taxon>
        <taxon>Pseudomonadaceae</taxon>
        <taxon>Pseudomonas</taxon>
    </lineage>
</organism>
<dbReference type="InterPro" id="IPR015422">
    <property type="entry name" value="PyrdxlP-dep_Trfase_small"/>
</dbReference>
<sequence>MNHNKTDFAYQRVYRYLLRLTNEMSSGPAVRLPSLRLLARRLRVSISTVQNAYSLLEKEGRICSVPKSGYFALPNPCNDMPLEGDDVFTRFHASARRPDMFVFGADEPTLLVSLHGALLSVERDLMRHYPCQPDPRFQPFGDVELRTALAGHYTSSTEHCWHPDNVFIGPDKTGVLKTVIEALQLRDCAVLVESPCGWSILRTLQAYGIRVIEVCTDAQGGIDVDELGALIQQEGVKMAIVSSRMDPVRGQLMPFAQRARMAEVLNLQGLWVLENDTHGGLCFEEGRSPFRDLIDPQRLLVLGAFDKMIGLEAPFGYLLSRHSRALLHQQWVLRSFRLPPVRQKAIARLYASGQLDRHMGELRGCLERRVGELASGVEQYLGDEVAFVRPLGGASIWLESVHRVDTARVFNRLLEQRIVVAPGELFSVRGLHQQCVRVSATVDWDQNIESMLVIIRNALVQERMG</sequence>
<evidence type="ECO:0000256" key="3">
    <source>
        <dbReference type="ARBA" id="ARBA00023015"/>
    </source>
</evidence>
<evidence type="ECO:0000256" key="1">
    <source>
        <dbReference type="ARBA" id="ARBA00005384"/>
    </source>
</evidence>
<gene>
    <name evidence="7" type="ORF">BBI10_16955</name>
</gene>
<dbReference type="SUPFAM" id="SSF46785">
    <property type="entry name" value="Winged helix' DNA-binding domain"/>
    <property type="match status" value="1"/>
</dbReference>
<evidence type="ECO:0000313" key="8">
    <source>
        <dbReference type="Proteomes" id="UP000095143"/>
    </source>
</evidence>
<reference evidence="7 8" key="1">
    <citation type="submission" date="2016-08" db="EMBL/GenBank/DDBJ databases">
        <title>Whole genome sequence of Pseudomonas graminis strain UASWS1507, a potential biological control agent for agriculture.</title>
        <authorList>
            <person name="Crovadore J."/>
            <person name="Calmin G."/>
            <person name="Chablais R."/>
            <person name="Cochard B."/>
            <person name="Lefort F."/>
        </authorList>
    </citation>
    <scope>NUCLEOTIDE SEQUENCE [LARGE SCALE GENOMIC DNA]</scope>
    <source>
        <strain evidence="7 8">UASWS1507</strain>
    </source>
</reference>
<dbReference type="CDD" id="cd00609">
    <property type="entry name" value="AAT_like"/>
    <property type="match status" value="1"/>
</dbReference>
<dbReference type="GO" id="GO:0003700">
    <property type="term" value="F:DNA-binding transcription factor activity"/>
    <property type="evidence" value="ECO:0007669"/>
    <property type="project" value="InterPro"/>
</dbReference>
<dbReference type="InterPro" id="IPR000524">
    <property type="entry name" value="Tscrpt_reg_HTH_GntR"/>
</dbReference>
<dbReference type="InterPro" id="IPR004839">
    <property type="entry name" value="Aminotransferase_I/II_large"/>
</dbReference>
<dbReference type="InterPro" id="IPR051446">
    <property type="entry name" value="HTH_trans_reg/aminotransferase"/>
</dbReference>
<comment type="caution">
    <text evidence="7">The sequence shown here is derived from an EMBL/GenBank/DDBJ whole genome shotgun (WGS) entry which is preliminary data.</text>
</comment>
<dbReference type="PANTHER" id="PTHR46577:SF1">
    <property type="entry name" value="HTH-TYPE TRANSCRIPTIONAL REGULATORY PROTEIN GABR"/>
    <property type="match status" value="1"/>
</dbReference>
<dbReference type="SUPFAM" id="SSF53383">
    <property type="entry name" value="PLP-dependent transferases"/>
    <property type="match status" value="1"/>
</dbReference>
<dbReference type="PROSITE" id="PS50949">
    <property type="entry name" value="HTH_GNTR"/>
    <property type="match status" value="1"/>
</dbReference>
<name>A0A1C2DR32_9PSED</name>
<dbReference type="Proteomes" id="UP000095143">
    <property type="component" value="Unassembled WGS sequence"/>
</dbReference>
<evidence type="ECO:0000256" key="2">
    <source>
        <dbReference type="ARBA" id="ARBA00022898"/>
    </source>
</evidence>
<dbReference type="GO" id="GO:0030170">
    <property type="term" value="F:pyridoxal phosphate binding"/>
    <property type="evidence" value="ECO:0007669"/>
    <property type="project" value="InterPro"/>
</dbReference>
<dbReference type="Pfam" id="PF00392">
    <property type="entry name" value="GntR"/>
    <property type="match status" value="1"/>
</dbReference>
<dbReference type="PANTHER" id="PTHR46577">
    <property type="entry name" value="HTH-TYPE TRANSCRIPTIONAL REGULATORY PROTEIN GABR"/>
    <property type="match status" value="1"/>
</dbReference>
<accession>A0A1C2DR32</accession>
<dbReference type="Gene3D" id="3.90.1150.10">
    <property type="entry name" value="Aspartate Aminotransferase, domain 1"/>
    <property type="match status" value="1"/>
</dbReference>
<dbReference type="InterPro" id="IPR015424">
    <property type="entry name" value="PyrdxlP-dep_Trfase"/>
</dbReference>
<evidence type="ECO:0000256" key="5">
    <source>
        <dbReference type="ARBA" id="ARBA00023163"/>
    </source>
</evidence>
<dbReference type="EMBL" id="MDEN01000065">
    <property type="protein sequence ID" value="OCX17219.1"/>
    <property type="molecule type" value="Genomic_DNA"/>
</dbReference>
<keyword evidence="4" id="KW-0238">DNA-binding</keyword>
<dbReference type="SMART" id="SM00345">
    <property type="entry name" value="HTH_GNTR"/>
    <property type="match status" value="1"/>
</dbReference>
<keyword evidence="5" id="KW-0804">Transcription</keyword>
<keyword evidence="3" id="KW-0805">Transcription regulation</keyword>
<comment type="similarity">
    <text evidence="1">In the C-terminal section; belongs to the class-I pyridoxal-phosphate-dependent aminotransferase family.</text>
</comment>
<proteinExistence type="inferred from homology"/>
<feature type="domain" description="HTH gntR-type" evidence="6">
    <location>
        <begin position="7"/>
        <end position="75"/>
    </location>
</feature>